<proteinExistence type="predicted"/>
<sequence>MSTLLSRHLEALEGCAAQLSEDQVQAWIRALRTPHANFTAAQSRQAHTLAGELQACWPGLCRQLAQALTTQIRQARVGQAPQFAPSRPAPLFALSDFALVDEAQAERDILIARLVQQVELQAEWELRELLGRVNCLAALDGLRRFELSNYPASPAVFARALCQLAQGLPFAPNQIELLMRVVGPTLGVTLKSQYAAWSRALAEQGAPAARYSLAASSPPAHERLAQLLSTPQLDPGLRSALESLRAPVRALAQAQGQSLALTGADPALALVEAIAELFDNHRPAHRSQSLALGLRPALSRLETRLSPQAADFVRALQEVQELAEQDVQQQLQEAAPTVRVLLQAEQEQCLLPCVQEQISEQLRRAPALSPLLLNLMTGAWAQAIAHSLATEGESAPASQRLMGTLDALILSLHRPKGEAERQRQVQELPTLIAQVQDCLRLLALPEAAQAPILDALMKTHRRLLFRSRTPPAVATATEIEWDDASFQAQAADHWQRSDTDLGQLPTVPLPLEEQGAASAWLEQLPIGSRCKVFLLGQWVTARLIWRSDNGKFFMFSSPLASGSHTMTRRALEKLRAAGLLTDLAPSLRSQTSPTHAAGPALSVE</sequence>
<name>A0A840S725_9BURK</name>
<comment type="caution">
    <text evidence="1">The sequence shown here is derived from an EMBL/GenBank/DDBJ whole genome shotgun (WGS) entry which is preliminary data.</text>
</comment>
<accession>A0A840S725</accession>
<dbReference type="AlphaFoldDB" id="A0A840S725"/>
<dbReference type="InterPro" id="IPR012434">
    <property type="entry name" value="DUF1631"/>
</dbReference>
<keyword evidence="2" id="KW-1185">Reference proteome</keyword>
<gene>
    <name evidence="1" type="ORF">HNQ51_001573</name>
</gene>
<organism evidence="1 2">
    <name type="scientific">Inhella inkyongensis</name>
    <dbReference type="NCBI Taxonomy" id="392593"/>
    <lineage>
        <taxon>Bacteria</taxon>
        <taxon>Pseudomonadati</taxon>
        <taxon>Pseudomonadota</taxon>
        <taxon>Betaproteobacteria</taxon>
        <taxon>Burkholderiales</taxon>
        <taxon>Sphaerotilaceae</taxon>
        <taxon>Inhella</taxon>
    </lineage>
</organism>
<dbReference type="EMBL" id="JACHHO010000002">
    <property type="protein sequence ID" value="MBB5204259.1"/>
    <property type="molecule type" value="Genomic_DNA"/>
</dbReference>
<dbReference type="Proteomes" id="UP000554837">
    <property type="component" value="Unassembled WGS sequence"/>
</dbReference>
<protein>
    <recommendedName>
        <fullName evidence="3">DUF1631 family protein</fullName>
    </recommendedName>
</protein>
<reference evidence="1 2" key="1">
    <citation type="submission" date="2020-08" db="EMBL/GenBank/DDBJ databases">
        <title>Genomic Encyclopedia of Type Strains, Phase IV (KMG-IV): sequencing the most valuable type-strain genomes for metagenomic binning, comparative biology and taxonomic classification.</title>
        <authorList>
            <person name="Goeker M."/>
        </authorList>
    </citation>
    <scope>NUCLEOTIDE SEQUENCE [LARGE SCALE GENOMIC DNA]</scope>
    <source>
        <strain evidence="1 2">DSM 23958</strain>
    </source>
</reference>
<evidence type="ECO:0000313" key="1">
    <source>
        <dbReference type="EMBL" id="MBB5204259.1"/>
    </source>
</evidence>
<dbReference type="Pfam" id="PF07793">
    <property type="entry name" value="DUF1631"/>
    <property type="match status" value="1"/>
</dbReference>
<dbReference type="OrthoDB" id="6188167at2"/>
<evidence type="ECO:0008006" key="3">
    <source>
        <dbReference type="Google" id="ProtNLM"/>
    </source>
</evidence>
<dbReference type="RefSeq" id="WP_138856043.1">
    <property type="nucleotide sequence ID" value="NZ_CP040709.1"/>
</dbReference>
<evidence type="ECO:0000313" key="2">
    <source>
        <dbReference type="Proteomes" id="UP000554837"/>
    </source>
</evidence>